<evidence type="ECO:0000313" key="2">
    <source>
        <dbReference type="Proteomes" id="UP001498421"/>
    </source>
</evidence>
<reference evidence="1 2" key="1">
    <citation type="journal article" date="2025" name="Microbiol. Resour. Announc.">
        <title>Draft genome sequences for Neonectria magnoliae and Neonectria punicea, canker pathogens of Liriodendron tulipifera and Acer saccharum in West Virginia.</title>
        <authorList>
            <person name="Petronek H.M."/>
            <person name="Kasson M.T."/>
            <person name="Metheny A.M."/>
            <person name="Stauder C.M."/>
            <person name="Lovett B."/>
            <person name="Lynch S.C."/>
            <person name="Garnas J.R."/>
            <person name="Kasson L.R."/>
            <person name="Stajich J.E."/>
        </authorList>
    </citation>
    <scope>NUCLEOTIDE SEQUENCE [LARGE SCALE GENOMIC DNA]</scope>
    <source>
        <strain evidence="1 2">NRRL 64651</strain>
    </source>
</reference>
<dbReference type="EMBL" id="JAZAVK010000167">
    <property type="protein sequence ID" value="KAK7418416.1"/>
    <property type="molecule type" value="Genomic_DNA"/>
</dbReference>
<evidence type="ECO:0000313" key="1">
    <source>
        <dbReference type="EMBL" id="KAK7418416.1"/>
    </source>
</evidence>
<comment type="caution">
    <text evidence="1">The sequence shown here is derived from an EMBL/GenBank/DDBJ whole genome shotgun (WGS) entry which is preliminary data.</text>
</comment>
<gene>
    <name evidence="1" type="ORF">QQZ08_011266</name>
</gene>
<proteinExistence type="predicted"/>
<accession>A0ABR1HB84</accession>
<dbReference type="Proteomes" id="UP001498421">
    <property type="component" value="Unassembled WGS sequence"/>
</dbReference>
<sequence length="88" mass="10006">MSSESNEFLEPSTLQTEKIESRYRSSDCVDFGPRVLEFCIAVRQSNFVVPSNHLILVVGLLSKGTTEEHGDDDCERFHVDLRRKAFSV</sequence>
<organism evidence="1 2">
    <name type="scientific">Neonectria magnoliae</name>
    <dbReference type="NCBI Taxonomy" id="2732573"/>
    <lineage>
        <taxon>Eukaryota</taxon>
        <taxon>Fungi</taxon>
        <taxon>Dikarya</taxon>
        <taxon>Ascomycota</taxon>
        <taxon>Pezizomycotina</taxon>
        <taxon>Sordariomycetes</taxon>
        <taxon>Hypocreomycetidae</taxon>
        <taxon>Hypocreales</taxon>
        <taxon>Nectriaceae</taxon>
        <taxon>Neonectria</taxon>
    </lineage>
</organism>
<keyword evidence="2" id="KW-1185">Reference proteome</keyword>
<protein>
    <submittedName>
        <fullName evidence="1">Uncharacterized protein</fullName>
    </submittedName>
</protein>
<name>A0ABR1HB84_9HYPO</name>